<accession>A0A3N4JVQ7</accession>
<protein>
    <submittedName>
        <fullName evidence="2">Uncharacterized protein</fullName>
    </submittedName>
</protein>
<organism evidence="2 3">
    <name type="scientific">Choiromyces venosus 120613-1</name>
    <dbReference type="NCBI Taxonomy" id="1336337"/>
    <lineage>
        <taxon>Eukaryota</taxon>
        <taxon>Fungi</taxon>
        <taxon>Dikarya</taxon>
        <taxon>Ascomycota</taxon>
        <taxon>Pezizomycotina</taxon>
        <taxon>Pezizomycetes</taxon>
        <taxon>Pezizales</taxon>
        <taxon>Tuberaceae</taxon>
        <taxon>Choiromyces</taxon>
    </lineage>
</organism>
<feature type="region of interest" description="Disordered" evidence="1">
    <location>
        <begin position="1"/>
        <end position="123"/>
    </location>
</feature>
<dbReference type="Proteomes" id="UP000276215">
    <property type="component" value="Unassembled WGS sequence"/>
</dbReference>
<feature type="compositionally biased region" description="Basic and acidic residues" evidence="1">
    <location>
        <begin position="59"/>
        <end position="74"/>
    </location>
</feature>
<evidence type="ECO:0000313" key="2">
    <source>
        <dbReference type="EMBL" id="RPB02423.1"/>
    </source>
</evidence>
<name>A0A3N4JVQ7_9PEZI</name>
<gene>
    <name evidence="2" type="ORF">L873DRAFT_1787780</name>
</gene>
<sequence>MDEEVGKPDGSGTDHQSSPQPQIGKKQPERILPRNVEKRDPRRKHKIQGIPKMQLQTLEGDHKNPNEECYKPQGDRGLAVPKRRRSQMKVPLREGHNNRGTPDGKMRHHEPHQSRPIQNQGPDCLAGMARLLAGRAEEGTPKIHGNIIEPGTNRSGRNQPTDLPTDKEGKTPQDEDVRTLLQER</sequence>
<keyword evidence="3" id="KW-1185">Reference proteome</keyword>
<evidence type="ECO:0000256" key="1">
    <source>
        <dbReference type="SAM" id="MobiDB-lite"/>
    </source>
</evidence>
<dbReference type="AlphaFoldDB" id="A0A3N4JVQ7"/>
<feature type="region of interest" description="Disordered" evidence="1">
    <location>
        <begin position="135"/>
        <end position="184"/>
    </location>
</feature>
<feature type="compositionally biased region" description="Basic and acidic residues" evidence="1">
    <location>
        <begin position="91"/>
        <end position="105"/>
    </location>
</feature>
<reference evidence="2 3" key="1">
    <citation type="journal article" date="2018" name="Nat. Ecol. Evol.">
        <title>Pezizomycetes genomes reveal the molecular basis of ectomycorrhizal truffle lifestyle.</title>
        <authorList>
            <person name="Murat C."/>
            <person name="Payen T."/>
            <person name="Noel B."/>
            <person name="Kuo A."/>
            <person name="Morin E."/>
            <person name="Chen J."/>
            <person name="Kohler A."/>
            <person name="Krizsan K."/>
            <person name="Balestrini R."/>
            <person name="Da Silva C."/>
            <person name="Montanini B."/>
            <person name="Hainaut M."/>
            <person name="Levati E."/>
            <person name="Barry K.W."/>
            <person name="Belfiori B."/>
            <person name="Cichocki N."/>
            <person name="Clum A."/>
            <person name="Dockter R.B."/>
            <person name="Fauchery L."/>
            <person name="Guy J."/>
            <person name="Iotti M."/>
            <person name="Le Tacon F."/>
            <person name="Lindquist E.A."/>
            <person name="Lipzen A."/>
            <person name="Malagnac F."/>
            <person name="Mello A."/>
            <person name="Molinier V."/>
            <person name="Miyauchi S."/>
            <person name="Poulain J."/>
            <person name="Riccioni C."/>
            <person name="Rubini A."/>
            <person name="Sitrit Y."/>
            <person name="Splivallo R."/>
            <person name="Traeger S."/>
            <person name="Wang M."/>
            <person name="Zifcakova L."/>
            <person name="Wipf D."/>
            <person name="Zambonelli A."/>
            <person name="Paolocci F."/>
            <person name="Nowrousian M."/>
            <person name="Ottonello S."/>
            <person name="Baldrian P."/>
            <person name="Spatafora J.W."/>
            <person name="Henrissat B."/>
            <person name="Nagy L.G."/>
            <person name="Aury J.M."/>
            <person name="Wincker P."/>
            <person name="Grigoriev I.V."/>
            <person name="Bonfante P."/>
            <person name="Martin F.M."/>
        </authorList>
    </citation>
    <scope>NUCLEOTIDE SEQUENCE [LARGE SCALE GENOMIC DNA]</scope>
    <source>
        <strain evidence="2 3">120613-1</strain>
    </source>
</reference>
<dbReference type="EMBL" id="ML120368">
    <property type="protein sequence ID" value="RPB02423.1"/>
    <property type="molecule type" value="Genomic_DNA"/>
</dbReference>
<feature type="compositionally biased region" description="Polar residues" evidence="1">
    <location>
        <begin position="152"/>
        <end position="162"/>
    </location>
</feature>
<feature type="compositionally biased region" description="Basic and acidic residues" evidence="1">
    <location>
        <begin position="164"/>
        <end position="184"/>
    </location>
</feature>
<evidence type="ECO:0000313" key="3">
    <source>
        <dbReference type="Proteomes" id="UP000276215"/>
    </source>
</evidence>
<proteinExistence type="predicted"/>
<feature type="compositionally biased region" description="Basic and acidic residues" evidence="1">
    <location>
        <begin position="26"/>
        <end position="40"/>
    </location>
</feature>